<gene>
    <name evidence="2" type="primary">istA</name>
    <name evidence="2" type="ORF">NK662_22970</name>
</gene>
<evidence type="ECO:0000259" key="1">
    <source>
        <dbReference type="PROSITE" id="PS50994"/>
    </source>
</evidence>
<feature type="domain" description="Integrase catalytic" evidence="1">
    <location>
        <begin position="124"/>
        <end position="245"/>
    </location>
</feature>
<keyword evidence="3" id="KW-1185">Reference proteome</keyword>
<dbReference type="Proteomes" id="UP001156102">
    <property type="component" value="Unassembled WGS sequence"/>
</dbReference>
<dbReference type="AlphaFoldDB" id="A0AA42BRV5"/>
<protein>
    <submittedName>
        <fullName evidence="2">IS21 family transposase</fullName>
    </submittedName>
</protein>
<sequence>MLAMPEIHYIKHLRENKELTISEIARKTGNNWRTVKKYADGSVQPKDVQKKKRGMMYEEGYGEIVDDWLEEDAKLRRKERRTAKRIFEQLKNEHGFRGSYRTVCEYVENRRPQIKEQQVERHERLEHPPGEAQVDFGNMTVVHSGAYKDIKALILSFPHSNAGFIYPLPAENSECFLEGLKQLFQQAGGVPTYLRMDNLSAAVVSIGRGDQRTYTEDFLRFQMHYGFEAQPCNPGKGNEKGNVERKVCYTRNNWFVTAPVMEDFAGLTAWLQEQMIADRQRLHYDKKVLIDQLWQEDQKHLKPLPLEALSVFSIDTAAINKYGEITVDQTRFVIRKTVTKQHLIVKKEWDQFTCLTNDGEVVYQDYRPYMHVKRDIPWKEIFTDWEGKPRSMRYSRFFPYLPERVQAYLLFKKEDMRKRISGMRQLIGDVSFEQLQELLQQEEWLEREPHELKFLLKAKNASYPEKWGETYTPSVLVNYETDLGQYDRVLCPSLEGGSQS</sequence>
<dbReference type="PANTHER" id="PTHR35004">
    <property type="entry name" value="TRANSPOSASE RV3428C-RELATED"/>
    <property type="match status" value="1"/>
</dbReference>
<dbReference type="PROSITE" id="PS50994">
    <property type="entry name" value="INTEGRASE"/>
    <property type="match status" value="1"/>
</dbReference>
<dbReference type="NCBIfam" id="NF033546">
    <property type="entry name" value="transpos_IS21"/>
    <property type="match status" value="1"/>
</dbReference>
<evidence type="ECO:0000313" key="3">
    <source>
        <dbReference type="Proteomes" id="UP001156102"/>
    </source>
</evidence>
<dbReference type="EMBL" id="JANCLT010000028">
    <property type="protein sequence ID" value="MCP8971382.1"/>
    <property type="molecule type" value="Genomic_DNA"/>
</dbReference>
<evidence type="ECO:0000313" key="2">
    <source>
        <dbReference type="EMBL" id="MCP8971382.1"/>
    </source>
</evidence>
<name>A0AA42BRV5_9BACI</name>
<dbReference type="InterPro" id="IPR001584">
    <property type="entry name" value="Integrase_cat-core"/>
</dbReference>
<accession>A0AA42BRV5</accession>
<dbReference type="GO" id="GO:0015074">
    <property type="term" value="P:DNA integration"/>
    <property type="evidence" value="ECO:0007669"/>
    <property type="project" value="InterPro"/>
</dbReference>
<dbReference type="RefSeq" id="WP_254761311.1">
    <property type="nucleotide sequence ID" value="NZ_JANCLT010000028.1"/>
</dbReference>
<dbReference type="PANTHER" id="PTHR35004:SF7">
    <property type="entry name" value="INTEGRASE PROTEIN"/>
    <property type="match status" value="1"/>
</dbReference>
<proteinExistence type="predicted"/>
<organism evidence="2 3">
    <name type="scientific">Ectobacillus ponti</name>
    <dbReference type="NCBI Taxonomy" id="2961894"/>
    <lineage>
        <taxon>Bacteria</taxon>
        <taxon>Bacillati</taxon>
        <taxon>Bacillota</taxon>
        <taxon>Bacilli</taxon>
        <taxon>Bacillales</taxon>
        <taxon>Bacillaceae</taxon>
        <taxon>Ectobacillus</taxon>
    </lineage>
</organism>
<comment type="caution">
    <text evidence="2">The sequence shown here is derived from an EMBL/GenBank/DDBJ whole genome shotgun (WGS) entry which is preliminary data.</text>
</comment>
<reference evidence="2" key="1">
    <citation type="submission" date="2022-07" db="EMBL/GenBank/DDBJ databases">
        <authorList>
            <person name="Li W.-J."/>
            <person name="Deng Q.-Q."/>
        </authorList>
    </citation>
    <scope>NUCLEOTIDE SEQUENCE</scope>
    <source>
        <strain evidence="2">SYSU M60031</strain>
    </source>
</reference>